<name>A0AAQ4F3I7_AMBAM</name>
<reference evidence="2 3" key="1">
    <citation type="journal article" date="2023" name="Arcadia Sci">
        <title>De novo assembly of a long-read Amblyomma americanum tick genome.</title>
        <authorList>
            <person name="Chou S."/>
            <person name="Poskanzer K.E."/>
            <person name="Rollins M."/>
            <person name="Thuy-Boun P.S."/>
        </authorList>
    </citation>
    <scope>NUCLEOTIDE SEQUENCE [LARGE SCALE GENOMIC DNA]</scope>
    <source>
        <strain evidence="2">F_SG_1</strain>
        <tissue evidence="2">Salivary glands</tissue>
    </source>
</reference>
<feature type="compositionally biased region" description="Basic and acidic residues" evidence="1">
    <location>
        <begin position="172"/>
        <end position="181"/>
    </location>
</feature>
<dbReference type="AlphaFoldDB" id="A0AAQ4F3I7"/>
<dbReference type="EMBL" id="JARKHS020007797">
    <property type="protein sequence ID" value="KAK8781305.1"/>
    <property type="molecule type" value="Genomic_DNA"/>
</dbReference>
<organism evidence="2 3">
    <name type="scientific">Amblyomma americanum</name>
    <name type="common">Lone star tick</name>
    <dbReference type="NCBI Taxonomy" id="6943"/>
    <lineage>
        <taxon>Eukaryota</taxon>
        <taxon>Metazoa</taxon>
        <taxon>Ecdysozoa</taxon>
        <taxon>Arthropoda</taxon>
        <taxon>Chelicerata</taxon>
        <taxon>Arachnida</taxon>
        <taxon>Acari</taxon>
        <taxon>Parasitiformes</taxon>
        <taxon>Ixodida</taxon>
        <taxon>Ixodoidea</taxon>
        <taxon>Ixodidae</taxon>
        <taxon>Amblyomminae</taxon>
        <taxon>Amblyomma</taxon>
    </lineage>
</organism>
<accession>A0AAQ4F3I7</accession>
<comment type="caution">
    <text evidence="2">The sequence shown here is derived from an EMBL/GenBank/DDBJ whole genome shotgun (WGS) entry which is preliminary data.</text>
</comment>
<feature type="region of interest" description="Disordered" evidence="1">
    <location>
        <begin position="234"/>
        <end position="262"/>
    </location>
</feature>
<feature type="compositionally biased region" description="Basic residues" evidence="1">
    <location>
        <begin position="38"/>
        <end position="52"/>
    </location>
</feature>
<feature type="region of interest" description="Disordered" evidence="1">
    <location>
        <begin position="1"/>
        <end position="103"/>
    </location>
</feature>
<proteinExistence type="predicted"/>
<sequence>METRKQNTNETDSDGDQDQELHISCEGASSQETPFKKPSGKTKTKDGKKKKRPTEEGKQAQDEETDLCSASELENENDARQTRTRSPSPNRTEETDEEGNLEWTEKKKANTILSKIAVIDKEIFTALVKISTLSGGNEEIGKQVDCIINEVSKLKTLTMKTSHSNQFLMGKLSKESEEKKTSTASPTYAQALQGNQEPTTRPKETKALISSTTMRQKDILEAIKNKFDPLTLGIRETTMRPGREGVVVTSRDQNSLETQGPH</sequence>
<gene>
    <name evidence="2" type="ORF">V5799_017355</name>
</gene>
<evidence type="ECO:0000313" key="2">
    <source>
        <dbReference type="EMBL" id="KAK8781305.1"/>
    </source>
</evidence>
<dbReference type="Proteomes" id="UP001321473">
    <property type="component" value="Unassembled WGS sequence"/>
</dbReference>
<feature type="compositionally biased region" description="Polar residues" evidence="1">
    <location>
        <begin position="184"/>
        <end position="199"/>
    </location>
</feature>
<protein>
    <submittedName>
        <fullName evidence="2">Uncharacterized protein</fullName>
    </submittedName>
</protein>
<feature type="compositionally biased region" description="Polar residues" evidence="1">
    <location>
        <begin position="250"/>
        <end position="262"/>
    </location>
</feature>
<evidence type="ECO:0000313" key="3">
    <source>
        <dbReference type="Proteomes" id="UP001321473"/>
    </source>
</evidence>
<feature type="region of interest" description="Disordered" evidence="1">
    <location>
        <begin position="171"/>
        <end position="210"/>
    </location>
</feature>
<keyword evidence="3" id="KW-1185">Reference proteome</keyword>
<evidence type="ECO:0000256" key="1">
    <source>
        <dbReference type="SAM" id="MobiDB-lite"/>
    </source>
</evidence>